<keyword evidence="2" id="KW-1133">Transmembrane helix</keyword>
<feature type="domain" description="Alpha/beta hydrolase fold-3" evidence="3">
    <location>
        <begin position="182"/>
        <end position="401"/>
    </location>
</feature>
<evidence type="ECO:0000259" key="3">
    <source>
        <dbReference type="Pfam" id="PF07859"/>
    </source>
</evidence>
<keyword evidence="2" id="KW-0472">Membrane</keyword>
<dbReference type="PANTHER" id="PTHR48081">
    <property type="entry name" value="AB HYDROLASE SUPERFAMILY PROTEIN C4A8.06C"/>
    <property type="match status" value="1"/>
</dbReference>
<evidence type="ECO:0000256" key="2">
    <source>
        <dbReference type="SAM" id="Phobius"/>
    </source>
</evidence>
<keyword evidence="1" id="KW-0378">Hydrolase</keyword>
<dbReference type="Gene3D" id="3.40.50.1820">
    <property type="entry name" value="alpha/beta hydrolase"/>
    <property type="match status" value="1"/>
</dbReference>
<protein>
    <recommendedName>
        <fullName evidence="3">Alpha/beta hydrolase fold-3 domain-containing protein</fullName>
    </recommendedName>
</protein>
<dbReference type="InterPro" id="IPR013094">
    <property type="entry name" value="AB_hydrolase_3"/>
</dbReference>
<keyword evidence="2" id="KW-0812">Transmembrane</keyword>
<dbReference type="PANTHER" id="PTHR48081:SF31">
    <property type="entry name" value="STERYL ACETYL HYDROLASE MUG81-RELATED"/>
    <property type="match status" value="1"/>
</dbReference>
<evidence type="ECO:0000313" key="4">
    <source>
        <dbReference type="EMBL" id="KAF4611884.1"/>
    </source>
</evidence>
<feature type="transmembrane region" description="Helical" evidence="2">
    <location>
        <begin position="181"/>
        <end position="202"/>
    </location>
</feature>
<evidence type="ECO:0000313" key="5">
    <source>
        <dbReference type="Proteomes" id="UP000521872"/>
    </source>
</evidence>
<dbReference type="InterPro" id="IPR029058">
    <property type="entry name" value="AB_hydrolase_fold"/>
</dbReference>
<dbReference type="AlphaFoldDB" id="A0A8H4QIT5"/>
<dbReference type="SUPFAM" id="SSF53474">
    <property type="entry name" value="alpha/beta-Hydrolases"/>
    <property type="match status" value="1"/>
</dbReference>
<dbReference type="Pfam" id="PF07859">
    <property type="entry name" value="Abhydrolase_3"/>
    <property type="match status" value="1"/>
</dbReference>
<sequence length="433" mass="48493">MRVLPRTHKRCPSEIGSIISRKEATMSPVPCAHISPSLCELPPCVSPNYYPTLNRTKRYPTSYYLIMTKAQTIEERNRLSFFDKIRMLLVAIPAPLVFIWTLLKAPFHPYGRAKSWKRILADRALLRIISCMNRRQQRVVFGTTRGLYDHYIKNKGLPRVVEDIGAGANLLWIGPRRTDRVMLYLHGGAFLLAAPAGAPLFWRFVQESLEKRGKPTGLAMLEYTLIPDAPYPTQLKQTILAIQHILDSGVKPENIQLVGDSAGGVLIHGVLSHLLHPLEGLPKLELSSPLGGGYMLSIWAKMVDERGSLYANDGNGDFLDGRSLNYWGRKVLDGVPASVIPYLEPNNAPEGWLSGADRYMKRLLISAGGVEALRDEIIKYAAVVEKYHKDVTFIVQENGAHNDPYTDFLVGEAEKDLGNLTPIVIEWIEKSFP</sequence>
<proteinExistence type="predicted"/>
<dbReference type="Proteomes" id="UP000521872">
    <property type="component" value="Unassembled WGS sequence"/>
</dbReference>
<gene>
    <name evidence="4" type="ORF">D9613_003758</name>
</gene>
<reference evidence="4 5" key="1">
    <citation type="submission" date="2019-12" db="EMBL/GenBank/DDBJ databases">
        <authorList>
            <person name="Floudas D."/>
            <person name="Bentzer J."/>
            <person name="Ahren D."/>
            <person name="Johansson T."/>
            <person name="Persson P."/>
            <person name="Tunlid A."/>
        </authorList>
    </citation>
    <scope>NUCLEOTIDE SEQUENCE [LARGE SCALE GENOMIC DNA]</scope>
    <source>
        <strain evidence="4 5">CBS 102.39</strain>
    </source>
</reference>
<dbReference type="EMBL" id="JAACJL010000057">
    <property type="protein sequence ID" value="KAF4611884.1"/>
    <property type="molecule type" value="Genomic_DNA"/>
</dbReference>
<evidence type="ECO:0000256" key="1">
    <source>
        <dbReference type="ARBA" id="ARBA00022801"/>
    </source>
</evidence>
<accession>A0A8H4QIT5</accession>
<dbReference type="InterPro" id="IPR050300">
    <property type="entry name" value="GDXG_lipolytic_enzyme"/>
</dbReference>
<keyword evidence="5" id="KW-1185">Reference proteome</keyword>
<feature type="transmembrane region" description="Helical" evidence="2">
    <location>
        <begin position="85"/>
        <end position="103"/>
    </location>
</feature>
<dbReference type="GO" id="GO:0016787">
    <property type="term" value="F:hydrolase activity"/>
    <property type="evidence" value="ECO:0007669"/>
    <property type="project" value="UniProtKB-KW"/>
</dbReference>
<comment type="caution">
    <text evidence="4">The sequence shown here is derived from an EMBL/GenBank/DDBJ whole genome shotgun (WGS) entry which is preliminary data.</text>
</comment>
<organism evidence="4 5">
    <name type="scientific">Agrocybe pediades</name>
    <dbReference type="NCBI Taxonomy" id="84607"/>
    <lineage>
        <taxon>Eukaryota</taxon>
        <taxon>Fungi</taxon>
        <taxon>Dikarya</taxon>
        <taxon>Basidiomycota</taxon>
        <taxon>Agaricomycotina</taxon>
        <taxon>Agaricomycetes</taxon>
        <taxon>Agaricomycetidae</taxon>
        <taxon>Agaricales</taxon>
        <taxon>Agaricineae</taxon>
        <taxon>Strophariaceae</taxon>
        <taxon>Agrocybe</taxon>
    </lineage>
</organism>
<name>A0A8H4QIT5_9AGAR</name>